<dbReference type="CDD" id="cd07770">
    <property type="entry name" value="ASKHA_NBD_FGGY_GntK"/>
    <property type="match status" value="1"/>
</dbReference>
<dbReference type="InterPro" id="IPR050406">
    <property type="entry name" value="FGGY_Carb_Kinase"/>
</dbReference>
<name>A0A6N8JIR7_9BACT</name>
<dbReference type="InterPro" id="IPR018484">
    <property type="entry name" value="FGGY_N"/>
</dbReference>
<dbReference type="AlphaFoldDB" id="A0A6N8JIR7"/>
<protein>
    <submittedName>
        <fullName evidence="7">Gluconate kinase</fullName>
    </submittedName>
</protein>
<reference evidence="7 8" key="1">
    <citation type="submission" date="2019-12" db="EMBL/GenBank/DDBJ databases">
        <title>The draft genomic sequence of strain Chitinophaga oryziterrae JCM 16595.</title>
        <authorList>
            <person name="Zhang X."/>
        </authorList>
    </citation>
    <scope>NUCLEOTIDE SEQUENCE [LARGE SCALE GENOMIC DNA]</scope>
    <source>
        <strain evidence="7 8">JCM 16595</strain>
    </source>
</reference>
<dbReference type="InterPro" id="IPR043129">
    <property type="entry name" value="ATPase_NBD"/>
</dbReference>
<dbReference type="PIRSF" id="PIRSF000538">
    <property type="entry name" value="GlpK"/>
    <property type="match status" value="1"/>
</dbReference>
<feature type="domain" description="Carbohydrate kinase FGGY N-terminal" evidence="5">
    <location>
        <begin position="5"/>
        <end position="243"/>
    </location>
</feature>
<dbReference type="InterPro" id="IPR018483">
    <property type="entry name" value="Carb_kinase_FGGY_CS"/>
</dbReference>
<dbReference type="Pfam" id="PF00370">
    <property type="entry name" value="FGGY_N"/>
    <property type="match status" value="1"/>
</dbReference>
<proteinExistence type="inferred from homology"/>
<dbReference type="Proteomes" id="UP000468388">
    <property type="component" value="Unassembled WGS sequence"/>
</dbReference>
<dbReference type="PANTHER" id="PTHR43095:SF2">
    <property type="entry name" value="GLUCONOKINASE"/>
    <property type="match status" value="1"/>
</dbReference>
<evidence type="ECO:0000256" key="1">
    <source>
        <dbReference type="ARBA" id="ARBA00009156"/>
    </source>
</evidence>
<keyword evidence="2 4" id="KW-0808">Transferase</keyword>
<evidence type="ECO:0000313" key="7">
    <source>
        <dbReference type="EMBL" id="MVT44289.1"/>
    </source>
</evidence>
<feature type="domain" description="Carbohydrate kinase FGGY C-terminal" evidence="6">
    <location>
        <begin position="254"/>
        <end position="442"/>
    </location>
</feature>
<dbReference type="SUPFAM" id="SSF53067">
    <property type="entry name" value="Actin-like ATPase domain"/>
    <property type="match status" value="2"/>
</dbReference>
<dbReference type="InterPro" id="IPR018485">
    <property type="entry name" value="FGGY_C"/>
</dbReference>
<dbReference type="EMBL" id="WRXO01000010">
    <property type="protein sequence ID" value="MVT44289.1"/>
    <property type="molecule type" value="Genomic_DNA"/>
</dbReference>
<evidence type="ECO:0000259" key="6">
    <source>
        <dbReference type="Pfam" id="PF02782"/>
    </source>
</evidence>
<dbReference type="GO" id="GO:0016773">
    <property type="term" value="F:phosphotransferase activity, alcohol group as acceptor"/>
    <property type="evidence" value="ECO:0007669"/>
    <property type="project" value="InterPro"/>
</dbReference>
<evidence type="ECO:0000256" key="2">
    <source>
        <dbReference type="ARBA" id="ARBA00022679"/>
    </source>
</evidence>
<dbReference type="GO" id="GO:0005975">
    <property type="term" value="P:carbohydrate metabolic process"/>
    <property type="evidence" value="ECO:0007669"/>
    <property type="project" value="InterPro"/>
</dbReference>
<dbReference type="OrthoDB" id="9805576at2"/>
<evidence type="ECO:0000256" key="3">
    <source>
        <dbReference type="ARBA" id="ARBA00022777"/>
    </source>
</evidence>
<dbReference type="GO" id="GO:0016301">
    <property type="term" value="F:kinase activity"/>
    <property type="evidence" value="ECO:0007669"/>
    <property type="project" value="UniProtKB-KW"/>
</dbReference>
<sequence length="489" mass="53130">MEASYLIGVDIGTSSTKVIAVQTNGKVMAHHQQDYPTQQPQPGYSEQDPEEILKAVKSGIRSVALLLKQDPLAISFSCAMHSVMAVDKDHQALTPLIIWADNRSQEIADRISEREMLYRQTGVPVHPMSPLCKIIWWREQASETFKSAAKFIGIKEYIFHHFFERYITDHSIASATGLFNIHDLQWNTLSLSLAGITTEQLAEAVPSESIITGLIPVVAEEMGIPVTTKFIAGGSDGCLAQLGSNALDAGHATLTIGTSGAVRMAIDRPVTDAYGRLFTYVLTPGYFITGGASNNGGVLVRWFLDAFVQAVTDKKMSVDGALQQALAIAPGSEGLLCLPYLHGERAPVWDGHTKGAYIGVQPQHNAWHFMRAMLEGMAFGLLSITNALEETAGTINKISVSGGFTASAEWVQLLADIFQRPMYLQREGDASAMGAVLLGFQALNIVPDIAAVLPDKVFTPDAAHAQTYQAAYAVYKKLYGALKEIFREI</sequence>
<evidence type="ECO:0000313" key="8">
    <source>
        <dbReference type="Proteomes" id="UP000468388"/>
    </source>
</evidence>
<dbReference type="InterPro" id="IPR000577">
    <property type="entry name" value="Carb_kinase_FGGY"/>
</dbReference>
<keyword evidence="8" id="KW-1185">Reference proteome</keyword>
<organism evidence="7 8">
    <name type="scientific">Chitinophaga oryziterrae</name>
    <dbReference type="NCBI Taxonomy" id="1031224"/>
    <lineage>
        <taxon>Bacteria</taxon>
        <taxon>Pseudomonadati</taxon>
        <taxon>Bacteroidota</taxon>
        <taxon>Chitinophagia</taxon>
        <taxon>Chitinophagales</taxon>
        <taxon>Chitinophagaceae</taxon>
        <taxon>Chitinophaga</taxon>
    </lineage>
</organism>
<dbReference type="PROSITE" id="PS00445">
    <property type="entry name" value="FGGY_KINASES_2"/>
    <property type="match status" value="1"/>
</dbReference>
<comment type="caution">
    <text evidence="7">The sequence shown here is derived from an EMBL/GenBank/DDBJ whole genome shotgun (WGS) entry which is preliminary data.</text>
</comment>
<dbReference type="RefSeq" id="WP_157303077.1">
    <property type="nucleotide sequence ID" value="NZ_BAAAZB010000021.1"/>
</dbReference>
<accession>A0A6N8JIR7</accession>
<dbReference type="Gene3D" id="3.30.420.40">
    <property type="match status" value="2"/>
</dbReference>
<dbReference type="Pfam" id="PF02782">
    <property type="entry name" value="FGGY_C"/>
    <property type="match status" value="1"/>
</dbReference>
<evidence type="ECO:0000259" key="5">
    <source>
        <dbReference type="Pfam" id="PF00370"/>
    </source>
</evidence>
<keyword evidence="3 4" id="KW-0418">Kinase</keyword>
<comment type="similarity">
    <text evidence="1 4">Belongs to the FGGY kinase family.</text>
</comment>
<dbReference type="PANTHER" id="PTHR43095">
    <property type="entry name" value="SUGAR KINASE"/>
    <property type="match status" value="1"/>
</dbReference>
<evidence type="ECO:0000256" key="4">
    <source>
        <dbReference type="RuleBase" id="RU003733"/>
    </source>
</evidence>
<gene>
    <name evidence="7" type="ORF">GO495_27085</name>
</gene>